<name>A0A645HCF2_9ZZZZ</name>
<dbReference type="AlphaFoldDB" id="A0A645HCF2"/>
<accession>A0A645HCF2</accession>
<reference evidence="1" key="1">
    <citation type="submission" date="2019-08" db="EMBL/GenBank/DDBJ databases">
        <authorList>
            <person name="Kucharzyk K."/>
            <person name="Murdoch R.W."/>
            <person name="Higgins S."/>
            <person name="Loffler F."/>
        </authorList>
    </citation>
    <scope>NUCLEOTIDE SEQUENCE</scope>
</reference>
<gene>
    <name evidence="1" type="ORF">SDC9_183301</name>
</gene>
<organism evidence="1">
    <name type="scientific">bioreactor metagenome</name>
    <dbReference type="NCBI Taxonomy" id="1076179"/>
    <lineage>
        <taxon>unclassified sequences</taxon>
        <taxon>metagenomes</taxon>
        <taxon>ecological metagenomes</taxon>
    </lineage>
</organism>
<proteinExistence type="predicted"/>
<evidence type="ECO:0000313" key="1">
    <source>
        <dbReference type="EMBL" id="MPN35799.1"/>
    </source>
</evidence>
<dbReference type="EMBL" id="VSSQ01089607">
    <property type="protein sequence ID" value="MPN35799.1"/>
    <property type="molecule type" value="Genomic_DNA"/>
</dbReference>
<protein>
    <submittedName>
        <fullName evidence="1">Uncharacterized protein</fullName>
    </submittedName>
</protein>
<comment type="caution">
    <text evidence="1">The sequence shown here is derived from an EMBL/GenBank/DDBJ whole genome shotgun (WGS) entry which is preliminary data.</text>
</comment>
<sequence>MAYEKTGMQALFPVYFSRMAGEGASREEYDIACAQNEGNLNQNLETIYRKLSDLEDFLAVLE</sequence>